<organism evidence="1 2">
    <name type="scientific">Stentor coeruleus</name>
    <dbReference type="NCBI Taxonomy" id="5963"/>
    <lineage>
        <taxon>Eukaryota</taxon>
        <taxon>Sar</taxon>
        <taxon>Alveolata</taxon>
        <taxon>Ciliophora</taxon>
        <taxon>Postciliodesmatophora</taxon>
        <taxon>Heterotrichea</taxon>
        <taxon>Heterotrichida</taxon>
        <taxon>Stentoridae</taxon>
        <taxon>Stentor</taxon>
    </lineage>
</organism>
<evidence type="ECO:0000313" key="1">
    <source>
        <dbReference type="EMBL" id="OMJ75951.1"/>
    </source>
</evidence>
<reference evidence="1 2" key="1">
    <citation type="submission" date="2016-11" db="EMBL/GenBank/DDBJ databases">
        <title>The macronuclear genome of Stentor coeruleus: a giant cell with tiny introns.</title>
        <authorList>
            <person name="Slabodnick M."/>
            <person name="Ruby J.G."/>
            <person name="Reiff S.B."/>
            <person name="Swart E.C."/>
            <person name="Gosai S."/>
            <person name="Prabakaran S."/>
            <person name="Witkowska E."/>
            <person name="Larue G.E."/>
            <person name="Fisher S."/>
            <person name="Freeman R.M."/>
            <person name="Gunawardena J."/>
            <person name="Chu W."/>
            <person name="Stover N.A."/>
            <person name="Gregory B.D."/>
            <person name="Nowacki M."/>
            <person name="Derisi J."/>
            <person name="Roy S.W."/>
            <person name="Marshall W.F."/>
            <person name="Sood P."/>
        </authorList>
    </citation>
    <scope>NUCLEOTIDE SEQUENCE [LARGE SCALE GENOMIC DNA]</scope>
    <source>
        <strain evidence="1">WM001</strain>
    </source>
</reference>
<comment type="caution">
    <text evidence="1">The sequence shown here is derived from an EMBL/GenBank/DDBJ whole genome shotgun (WGS) entry which is preliminary data.</text>
</comment>
<evidence type="ECO:0000313" key="2">
    <source>
        <dbReference type="Proteomes" id="UP000187209"/>
    </source>
</evidence>
<accession>A0A1R2BGS4</accession>
<dbReference type="AlphaFoldDB" id="A0A1R2BGS4"/>
<dbReference type="EMBL" id="MPUH01000660">
    <property type="protein sequence ID" value="OMJ75951.1"/>
    <property type="molecule type" value="Genomic_DNA"/>
</dbReference>
<keyword evidence="2" id="KW-1185">Reference proteome</keyword>
<gene>
    <name evidence="1" type="ORF">SteCoe_24802</name>
</gene>
<protein>
    <submittedName>
        <fullName evidence="1">Uncharacterized protein</fullName>
    </submittedName>
</protein>
<dbReference type="Proteomes" id="UP000187209">
    <property type="component" value="Unassembled WGS sequence"/>
</dbReference>
<sequence length="122" mass="14659">MDSFWYNQGFAKGLSPLKYDQKPQKFYNRRHLENFKEYNSPSEVEAKFRYLTPSKWHKTGWKYTKIPETTKNKPKIQSDFTTAYSTFYQAPRSLSKEKPILPKNSFSRLHSQWRPSDLKKIL</sequence>
<name>A0A1R2BGS4_9CILI</name>
<proteinExistence type="predicted"/>